<gene>
    <name evidence="1" type="ordered locus">Sinac_0535</name>
</gene>
<dbReference type="EMBL" id="CP003364">
    <property type="protein sequence ID" value="AGA24959.1"/>
    <property type="molecule type" value="Genomic_DNA"/>
</dbReference>
<name>L0D6D0_SINAD</name>
<reference evidence="1 2" key="1">
    <citation type="submission" date="2012-02" db="EMBL/GenBank/DDBJ databases">
        <title>Complete sequence of chromosome of Singulisphaera acidiphila DSM 18658.</title>
        <authorList>
            <consortium name="US DOE Joint Genome Institute (JGI-PGF)"/>
            <person name="Lucas S."/>
            <person name="Copeland A."/>
            <person name="Lapidus A."/>
            <person name="Glavina del Rio T."/>
            <person name="Dalin E."/>
            <person name="Tice H."/>
            <person name="Bruce D."/>
            <person name="Goodwin L."/>
            <person name="Pitluck S."/>
            <person name="Peters L."/>
            <person name="Ovchinnikova G."/>
            <person name="Chertkov O."/>
            <person name="Kyrpides N."/>
            <person name="Mavromatis K."/>
            <person name="Ivanova N."/>
            <person name="Brettin T."/>
            <person name="Detter J.C."/>
            <person name="Han C."/>
            <person name="Larimer F."/>
            <person name="Land M."/>
            <person name="Hauser L."/>
            <person name="Markowitz V."/>
            <person name="Cheng J.-F."/>
            <person name="Hugenholtz P."/>
            <person name="Woyke T."/>
            <person name="Wu D."/>
            <person name="Tindall B."/>
            <person name="Pomrenke H."/>
            <person name="Brambilla E."/>
            <person name="Klenk H.-P."/>
            <person name="Eisen J.A."/>
        </authorList>
    </citation>
    <scope>NUCLEOTIDE SEQUENCE [LARGE SCALE GENOMIC DNA]</scope>
    <source>
        <strain evidence="2">ATCC BAA-1392 / DSM 18658 / VKM B-2454 / MOB10</strain>
    </source>
</reference>
<evidence type="ECO:0000313" key="2">
    <source>
        <dbReference type="Proteomes" id="UP000010798"/>
    </source>
</evidence>
<dbReference type="HOGENOM" id="CLU_3317027_0_0_0"/>
<accession>L0D6D0</accession>
<dbReference type="Proteomes" id="UP000010798">
    <property type="component" value="Chromosome"/>
</dbReference>
<keyword evidence="2" id="KW-1185">Reference proteome</keyword>
<dbReference type="AlphaFoldDB" id="L0D6D0"/>
<dbReference type="KEGG" id="saci:Sinac_0535"/>
<evidence type="ECO:0000313" key="1">
    <source>
        <dbReference type="EMBL" id="AGA24959.1"/>
    </source>
</evidence>
<protein>
    <submittedName>
        <fullName evidence="1">Uncharacterized protein</fullName>
    </submittedName>
</protein>
<organism evidence="1 2">
    <name type="scientific">Singulisphaera acidiphila (strain ATCC BAA-1392 / DSM 18658 / VKM B-2454 / MOB10)</name>
    <dbReference type="NCBI Taxonomy" id="886293"/>
    <lineage>
        <taxon>Bacteria</taxon>
        <taxon>Pseudomonadati</taxon>
        <taxon>Planctomycetota</taxon>
        <taxon>Planctomycetia</taxon>
        <taxon>Isosphaerales</taxon>
        <taxon>Isosphaeraceae</taxon>
        <taxon>Singulisphaera</taxon>
    </lineage>
</organism>
<sequence length="39" mass="4093">MIDPLSLPPVTSCRSQGLTQAITAHQNGFQKPSILGDVA</sequence>
<proteinExistence type="predicted"/>